<name>A0ABD0UAP3_DENTH</name>
<dbReference type="Proteomes" id="UP001552299">
    <property type="component" value="Unassembled WGS sequence"/>
</dbReference>
<evidence type="ECO:0000313" key="2">
    <source>
        <dbReference type="Proteomes" id="UP001552299"/>
    </source>
</evidence>
<dbReference type="AlphaFoldDB" id="A0ABD0UAP3"/>
<organism evidence="1 2">
    <name type="scientific">Dendrobium thyrsiflorum</name>
    <name type="common">Pinecone-like raceme dendrobium</name>
    <name type="synonym">Orchid</name>
    <dbReference type="NCBI Taxonomy" id="117978"/>
    <lineage>
        <taxon>Eukaryota</taxon>
        <taxon>Viridiplantae</taxon>
        <taxon>Streptophyta</taxon>
        <taxon>Embryophyta</taxon>
        <taxon>Tracheophyta</taxon>
        <taxon>Spermatophyta</taxon>
        <taxon>Magnoliopsida</taxon>
        <taxon>Liliopsida</taxon>
        <taxon>Asparagales</taxon>
        <taxon>Orchidaceae</taxon>
        <taxon>Epidendroideae</taxon>
        <taxon>Malaxideae</taxon>
        <taxon>Dendrobiinae</taxon>
        <taxon>Dendrobium</taxon>
    </lineage>
</organism>
<protein>
    <submittedName>
        <fullName evidence="1">Uncharacterized protein</fullName>
    </submittedName>
</protein>
<sequence>MNTDTKANGLTEIDMAAAWRLVQLRIAGGDGRVGVMKTKKVPPKRYREEEIGEERVELARKRQRFLSVAYLYEITKPTKVM</sequence>
<dbReference type="EMBL" id="JANQDX010000016">
    <property type="protein sequence ID" value="KAL0909788.1"/>
    <property type="molecule type" value="Genomic_DNA"/>
</dbReference>
<gene>
    <name evidence="1" type="ORF">M5K25_020685</name>
</gene>
<keyword evidence="2" id="KW-1185">Reference proteome</keyword>
<reference evidence="1 2" key="1">
    <citation type="journal article" date="2024" name="Plant Biotechnol. J.">
        <title>Dendrobium thyrsiflorum genome and its molecular insights into genes involved in important horticultural traits.</title>
        <authorList>
            <person name="Chen B."/>
            <person name="Wang J.Y."/>
            <person name="Zheng P.J."/>
            <person name="Li K.L."/>
            <person name="Liang Y.M."/>
            <person name="Chen X.F."/>
            <person name="Zhang C."/>
            <person name="Zhao X."/>
            <person name="He X."/>
            <person name="Zhang G.Q."/>
            <person name="Liu Z.J."/>
            <person name="Xu Q."/>
        </authorList>
    </citation>
    <scope>NUCLEOTIDE SEQUENCE [LARGE SCALE GENOMIC DNA]</scope>
    <source>
        <strain evidence="1">GZMU011</strain>
    </source>
</reference>
<proteinExistence type="predicted"/>
<comment type="caution">
    <text evidence="1">The sequence shown here is derived from an EMBL/GenBank/DDBJ whole genome shotgun (WGS) entry which is preliminary data.</text>
</comment>
<evidence type="ECO:0000313" key="1">
    <source>
        <dbReference type="EMBL" id="KAL0909788.1"/>
    </source>
</evidence>
<accession>A0ABD0UAP3</accession>